<gene>
    <name evidence="2" type="ORF">OS493_018834</name>
</gene>
<dbReference type="Proteomes" id="UP001163046">
    <property type="component" value="Unassembled WGS sequence"/>
</dbReference>
<feature type="domain" description="VWFA" evidence="1">
    <location>
        <begin position="67"/>
        <end position="193"/>
    </location>
</feature>
<keyword evidence="3" id="KW-1185">Reference proteome</keyword>
<organism evidence="2 3">
    <name type="scientific">Desmophyllum pertusum</name>
    <dbReference type="NCBI Taxonomy" id="174260"/>
    <lineage>
        <taxon>Eukaryota</taxon>
        <taxon>Metazoa</taxon>
        <taxon>Cnidaria</taxon>
        <taxon>Anthozoa</taxon>
        <taxon>Hexacorallia</taxon>
        <taxon>Scleractinia</taxon>
        <taxon>Caryophylliina</taxon>
        <taxon>Caryophylliidae</taxon>
        <taxon>Desmophyllum</taxon>
    </lineage>
</organism>
<evidence type="ECO:0000313" key="2">
    <source>
        <dbReference type="EMBL" id="KAJ7379039.1"/>
    </source>
</evidence>
<dbReference type="SUPFAM" id="SSF53300">
    <property type="entry name" value="vWA-like"/>
    <property type="match status" value="1"/>
</dbReference>
<reference evidence="2" key="1">
    <citation type="submission" date="2023-01" db="EMBL/GenBank/DDBJ databases">
        <title>Genome assembly of the deep-sea coral Lophelia pertusa.</title>
        <authorList>
            <person name="Herrera S."/>
            <person name="Cordes E."/>
        </authorList>
    </citation>
    <scope>NUCLEOTIDE SEQUENCE</scope>
    <source>
        <strain evidence="2">USNM1676648</strain>
        <tissue evidence="2">Polyp</tissue>
    </source>
</reference>
<accession>A0A9W9ZDJ3</accession>
<dbReference type="EMBL" id="MU826360">
    <property type="protein sequence ID" value="KAJ7379039.1"/>
    <property type="molecule type" value="Genomic_DNA"/>
</dbReference>
<dbReference type="AlphaFoldDB" id="A0A9W9ZDJ3"/>
<proteinExistence type="predicted"/>
<protein>
    <recommendedName>
        <fullName evidence="1">VWFA domain-containing protein</fullName>
    </recommendedName>
</protein>
<evidence type="ECO:0000313" key="3">
    <source>
        <dbReference type="Proteomes" id="UP001163046"/>
    </source>
</evidence>
<dbReference type="InterPro" id="IPR002035">
    <property type="entry name" value="VWF_A"/>
</dbReference>
<dbReference type="Gene3D" id="3.40.50.410">
    <property type="entry name" value="von Willebrand factor, type A domain"/>
    <property type="match status" value="1"/>
</dbReference>
<dbReference type="CDD" id="cd00198">
    <property type="entry name" value="vWFA"/>
    <property type="match status" value="1"/>
</dbReference>
<comment type="caution">
    <text evidence="2">The sequence shown here is derived from an EMBL/GenBank/DDBJ whole genome shotgun (WGS) entry which is preliminary data.</text>
</comment>
<evidence type="ECO:0000259" key="1">
    <source>
        <dbReference type="PROSITE" id="PS50234"/>
    </source>
</evidence>
<dbReference type="InterPro" id="IPR036465">
    <property type="entry name" value="vWFA_dom_sf"/>
</dbReference>
<dbReference type="PROSITE" id="PS50234">
    <property type="entry name" value="VWFA"/>
    <property type="match status" value="1"/>
</dbReference>
<dbReference type="OrthoDB" id="6132182at2759"/>
<dbReference type="Pfam" id="PF00092">
    <property type="entry name" value="VWA"/>
    <property type="match status" value="1"/>
</dbReference>
<sequence length="193" mass="21726">MDEAQQGNPLIQTNPNDPYYQAFQNVPSANATAKKFMTNFLRIPYWTISPAQRWLTERRDFEIEFNVVVMDGSGSVAVCEFEKGKKALKYMMDEMHNPNLVDANYAAVTFSTSAKVNFRFLQYSTAASEILNIPYPGDSTNTQAGLAEAKKLFDYVPFSGGRLIYTRTVLLVTDGQSKRPDPLDHTQCPSTEE</sequence>
<name>A0A9W9ZDJ3_9CNID</name>